<keyword evidence="1 2" id="KW-0129">CBS domain</keyword>
<keyword evidence="7" id="KW-1185">Reference proteome</keyword>
<evidence type="ECO:0000259" key="3">
    <source>
        <dbReference type="PROSITE" id="PS51371"/>
    </source>
</evidence>
<dbReference type="Pfam" id="PF00571">
    <property type="entry name" value="CBS"/>
    <property type="match status" value="2"/>
</dbReference>
<dbReference type="PROSITE" id="PS51371">
    <property type="entry name" value="CBS"/>
    <property type="match status" value="2"/>
</dbReference>
<dbReference type="InterPro" id="IPR046342">
    <property type="entry name" value="CBS_dom_sf"/>
</dbReference>
<organism evidence="4 6">
    <name type="scientific">Aquamicrobium defluvii</name>
    <dbReference type="NCBI Taxonomy" id="69279"/>
    <lineage>
        <taxon>Bacteria</taxon>
        <taxon>Pseudomonadati</taxon>
        <taxon>Pseudomonadota</taxon>
        <taxon>Alphaproteobacteria</taxon>
        <taxon>Hyphomicrobiales</taxon>
        <taxon>Phyllobacteriaceae</taxon>
        <taxon>Aquamicrobium</taxon>
    </lineage>
</organism>
<comment type="caution">
    <text evidence="4">The sequence shown here is derived from an EMBL/GenBank/DDBJ whole genome shotgun (WGS) entry which is preliminary data.</text>
</comment>
<feature type="domain" description="CBS" evidence="3">
    <location>
        <begin position="8"/>
        <end position="68"/>
    </location>
</feature>
<dbReference type="STRING" id="69279.BG36_23835"/>
<dbReference type="CDD" id="cd04623">
    <property type="entry name" value="CBS_pair_bac_euk"/>
    <property type="match status" value="1"/>
</dbReference>
<dbReference type="SUPFAM" id="SSF54631">
    <property type="entry name" value="CBS-domain pair"/>
    <property type="match status" value="1"/>
</dbReference>
<feature type="domain" description="CBS" evidence="3">
    <location>
        <begin position="76"/>
        <end position="131"/>
    </location>
</feature>
<evidence type="ECO:0000256" key="2">
    <source>
        <dbReference type="PROSITE-ProRule" id="PRU00703"/>
    </source>
</evidence>
<dbReference type="HOGENOM" id="CLU_040681_3_2_5"/>
<name>A0A011US16_9HYPH</name>
<dbReference type="Proteomes" id="UP000294958">
    <property type="component" value="Unassembled WGS sequence"/>
</dbReference>
<dbReference type="InterPro" id="IPR000644">
    <property type="entry name" value="CBS_dom"/>
</dbReference>
<reference evidence="5 7" key="2">
    <citation type="submission" date="2019-03" db="EMBL/GenBank/DDBJ databases">
        <title>Genomic Encyclopedia of Type Strains, Phase IV (KMG-IV): sequencing the most valuable type-strain genomes for metagenomic binning, comparative biology and taxonomic classification.</title>
        <authorList>
            <person name="Goeker M."/>
        </authorList>
    </citation>
    <scope>NUCLEOTIDE SEQUENCE [LARGE SCALE GENOMIC DNA]</scope>
    <source>
        <strain evidence="5 7">DSM 11603</strain>
    </source>
</reference>
<dbReference type="InterPro" id="IPR044725">
    <property type="entry name" value="CBSX3_CBS_dom"/>
</dbReference>
<accession>A0A011US16</accession>
<evidence type="ECO:0000313" key="6">
    <source>
        <dbReference type="Proteomes" id="UP000019849"/>
    </source>
</evidence>
<dbReference type="eggNOG" id="COG0517">
    <property type="taxonomic scope" value="Bacteria"/>
</dbReference>
<dbReference type="OrthoDB" id="9807125at2"/>
<dbReference type="SMART" id="SM00116">
    <property type="entry name" value="CBS"/>
    <property type="match status" value="2"/>
</dbReference>
<dbReference type="Proteomes" id="UP000019849">
    <property type="component" value="Unassembled WGS sequence"/>
</dbReference>
<proteinExistence type="predicted"/>
<dbReference type="AlphaFoldDB" id="A0A011US16"/>
<evidence type="ECO:0000313" key="4">
    <source>
        <dbReference type="EMBL" id="EXL09026.1"/>
    </source>
</evidence>
<dbReference type="PATRIC" id="fig|69279.3.peg.1691"/>
<reference evidence="4 6" key="1">
    <citation type="submission" date="2014-02" db="EMBL/GenBank/DDBJ databases">
        <title>Aquamicrobium defluvii Genome sequencing.</title>
        <authorList>
            <person name="Wang X."/>
        </authorList>
    </citation>
    <scope>NUCLEOTIDE SEQUENCE [LARGE SCALE GENOMIC DNA]</scope>
    <source>
        <strain evidence="4 6">W13Z1</strain>
    </source>
</reference>
<sequence length="143" mass="15788">MTVKAILAQKGYDVLTLGPNEKLAEAIRILAEHRVGALVVTNSEGKIVGIISERDIVRVTAKHGAAALDMPVRDTMTPKVKICNENHTVNEIMEIMTAGRFRHLPVEKDGRLHGIISIGDVVKRRIEDVEREAEEIRAYIATA</sequence>
<dbReference type="RefSeq" id="WP_035025472.1">
    <property type="nucleotide sequence ID" value="NZ_KK073883.1"/>
</dbReference>
<dbReference type="PANTHER" id="PTHR43080:SF2">
    <property type="entry name" value="CBS DOMAIN-CONTAINING PROTEIN"/>
    <property type="match status" value="1"/>
</dbReference>
<evidence type="ECO:0000313" key="7">
    <source>
        <dbReference type="Proteomes" id="UP000294958"/>
    </source>
</evidence>
<evidence type="ECO:0000313" key="5">
    <source>
        <dbReference type="EMBL" id="TDR34583.1"/>
    </source>
</evidence>
<dbReference type="Gene3D" id="3.10.580.10">
    <property type="entry name" value="CBS-domain"/>
    <property type="match status" value="1"/>
</dbReference>
<dbReference type="EMBL" id="SNZF01000013">
    <property type="protein sequence ID" value="TDR34583.1"/>
    <property type="molecule type" value="Genomic_DNA"/>
</dbReference>
<gene>
    <name evidence="4" type="ORF">BG36_23835</name>
    <name evidence="5" type="ORF">DES43_11312</name>
</gene>
<dbReference type="PANTHER" id="PTHR43080">
    <property type="entry name" value="CBS DOMAIN-CONTAINING PROTEIN CBSX3, MITOCHONDRIAL"/>
    <property type="match status" value="1"/>
</dbReference>
<protein>
    <submittedName>
        <fullName evidence="5">CBS domain-containing protein</fullName>
    </submittedName>
    <submittedName>
        <fullName evidence="4">Inosine-5-monophosphate dehydrogenase</fullName>
    </submittedName>
</protein>
<dbReference type="EMBL" id="JENY01000009">
    <property type="protein sequence ID" value="EXL09026.1"/>
    <property type="molecule type" value="Genomic_DNA"/>
</dbReference>
<dbReference type="InterPro" id="IPR051257">
    <property type="entry name" value="Diverse_CBS-Domain"/>
</dbReference>
<evidence type="ECO:0000256" key="1">
    <source>
        <dbReference type="ARBA" id="ARBA00023122"/>
    </source>
</evidence>